<protein>
    <submittedName>
        <fullName evidence="1">Uncharacterized protein</fullName>
    </submittedName>
</protein>
<dbReference type="EnsemblPlants" id="Kaladp0058s0158.1.v1.1">
    <property type="protein sequence ID" value="Kaladp0058s0158.1.v1.1.CDS.1"/>
    <property type="gene ID" value="Kaladp0058s0158.v1.1"/>
</dbReference>
<evidence type="ECO:0000313" key="2">
    <source>
        <dbReference type="Proteomes" id="UP000594263"/>
    </source>
</evidence>
<dbReference type="Gramene" id="Kaladp0058s0158.1.v1.1">
    <property type="protein sequence ID" value="Kaladp0058s0158.1.v1.1.CDS.1"/>
    <property type="gene ID" value="Kaladp0058s0158.v1.1"/>
</dbReference>
<name>A0A7N0U7Y9_KALFE</name>
<evidence type="ECO:0000313" key="1">
    <source>
        <dbReference type="EnsemblPlants" id="Kaladp0058s0158.1.v1.1.CDS.1"/>
    </source>
</evidence>
<organism evidence="1 2">
    <name type="scientific">Kalanchoe fedtschenkoi</name>
    <name type="common">Lavender scallops</name>
    <name type="synonym">South American air plant</name>
    <dbReference type="NCBI Taxonomy" id="63787"/>
    <lineage>
        <taxon>Eukaryota</taxon>
        <taxon>Viridiplantae</taxon>
        <taxon>Streptophyta</taxon>
        <taxon>Embryophyta</taxon>
        <taxon>Tracheophyta</taxon>
        <taxon>Spermatophyta</taxon>
        <taxon>Magnoliopsida</taxon>
        <taxon>eudicotyledons</taxon>
        <taxon>Gunneridae</taxon>
        <taxon>Pentapetalae</taxon>
        <taxon>Saxifragales</taxon>
        <taxon>Crassulaceae</taxon>
        <taxon>Kalanchoe</taxon>
    </lineage>
</organism>
<keyword evidence="2" id="KW-1185">Reference proteome</keyword>
<dbReference type="Proteomes" id="UP000594263">
    <property type="component" value="Unplaced"/>
</dbReference>
<dbReference type="AlphaFoldDB" id="A0A7N0U7Y9"/>
<proteinExistence type="predicted"/>
<sequence>MRQTQKPQFLDPQVSRRRSRLDSELLRCCHMSSTHCYTNVQVFCLCLFSPLHVTFVVSGRVEPADDGPQSYDTGTYGRQMLYNKLFDD</sequence>
<reference evidence="1" key="1">
    <citation type="submission" date="2021-01" db="UniProtKB">
        <authorList>
            <consortium name="EnsemblPlants"/>
        </authorList>
    </citation>
    <scope>IDENTIFICATION</scope>
</reference>
<accession>A0A7N0U7Y9</accession>